<reference evidence="6" key="1">
    <citation type="submission" date="2025-08" db="UniProtKB">
        <authorList>
            <consortium name="RefSeq"/>
        </authorList>
    </citation>
    <scope>IDENTIFICATION</scope>
</reference>
<dbReference type="InterPro" id="IPR000850">
    <property type="entry name" value="Adenylat/UMP-CMP_kin"/>
</dbReference>
<keyword evidence="1 4" id="KW-0808">Transferase</keyword>
<dbReference type="Gene3D" id="3.40.50.300">
    <property type="entry name" value="P-loop containing nucleotide triphosphate hydrolases"/>
    <property type="match status" value="1"/>
</dbReference>
<dbReference type="CDD" id="cd01428">
    <property type="entry name" value="ADK"/>
    <property type="match status" value="1"/>
</dbReference>
<dbReference type="GO" id="GO:0005524">
    <property type="term" value="F:ATP binding"/>
    <property type="evidence" value="ECO:0007669"/>
    <property type="project" value="InterPro"/>
</dbReference>
<dbReference type="GeneID" id="103370618"/>
<dbReference type="GO" id="GO:0019205">
    <property type="term" value="F:nucleobase-containing compound kinase activity"/>
    <property type="evidence" value="ECO:0007669"/>
    <property type="project" value="InterPro"/>
</dbReference>
<proteinExistence type="inferred from homology"/>
<dbReference type="PROSITE" id="PS00113">
    <property type="entry name" value="ADENYLATE_KINASE"/>
    <property type="match status" value="1"/>
</dbReference>
<dbReference type="AlphaFoldDB" id="A0A9Y4NIN6"/>
<dbReference type="SUPFAM" id="SSF52540">
    <property type="entry name" value="P-loop containing nucleoside triphosphate hydrolases"/>
    <property type="match status" value="1"/>
</dbReference>
<evidence type="ECO:0000256" key="1">
    <source>
        <dbReference type="ARBA" id="ARBA00022679"/>
    </source>
</evidence>
<evidence type="ECO:0000256" key="3">
    <source>
        <dbReference type="ARBA" id="ARBA00022777"/>
    </source>
</evidence>
<evidence type="ECO:0000256" key="2">
    <source>
        <dbReference type="ARBA" id="ARBA00022741"/>
    </source>
</evidence>
<organism evidence="5 6">
    <name type="scientific">Stegastes partitus</name>
    <name type="common">bicolor damselfish</name>
    <dbReference type="NCBI Taxonomy" id="144197"/>
    <lineage>
        <taxon>Eukaryota</taxon>
        <taxon>Metazoa</taxon>
        <taxon>Chordata</taxon>
        <taxon>Craniata</taxon>
        <taxon>Vertebrata</taxon>
        <taxon>Euteleostomi</taxon>
        <taxon>Actinopterygii</taxon>
        <taxon>Neopterygii</taxon>
        <taxon>Teleostei</taxon>
        <taxon>Neoteleostei</taxon>
        <taxon>Acanthomorphata</taxon>
        <taxon>Ovalentaria</taxon>
        <taxon>Pomacentridae</taxon>
        <taxon>Stegastes</taxon>
    </lineage>
</organism>
<sequence length="412" mass="46013">MVHLVVWAQSAGRYLVLYQHVVKVQVGLIRAAGPTQRRWVWVGQQAETGSLVLQPLTLRLQNQVQQGLWFLLLAAALLRQQDGDKNMRQQQPSAIMEEHVVHSPVHSQLSIESDSDMTESSGLLQEVHIFPPQRPRPLIIFIIGGPGSGKGSQTAKLTEHFGFRGISLDELLRRQLLTDATPGRRWELMSELMSQGELGTQEDTVSELRQQLIGQQEVGGVIVDGFPRDVHQALSFQEQVGSPDLVMMLVCSNEMLRGRLQRRAAQLGLLGDSSHTLQRRLDRFQRDIVSISRYYKQLHLLTQVDANRDLEAVFADLSLIVREKLCVKDQSAAFDTVTHHILLSTLPELDISGSALCWFMSYLSGDTSEYPGGEKCPNHTTCPQGFLRDDHMVSAGSHRALQTSQPPSAQPL</sequence>
<dbReference type="PANTHER" id="PTHR23359">
    <property type="entry name" value="NUCLEOTIDE KINASE"/>
    <property type="match status" value="1"/>
</dbReference>
<gene>
    <name evidence="6" type="primary">LOC103370618</name>
</gene>
<dbReference type="Proteomes" id="UP000694891">
    <property type="component" value="Unplaced"/>
</dbReference>
<keyword evidence="5" id="KW-1185">Reference proteome</keyword>
<evidence type="ECO:0000313" key="6">
    <source>
        <dbReference type="RefSeq" id="XP_008297959.1"/>
    </source>
</evidence>
<accession>A0A9Y4NIN6</accession>
<dbReference type="Pfam" id="PF00406">
    <property type="entry name" value="ADK"/>
    <property type="match status" value="1"/>
</dbReference>
<evidence type="ECO:0000256" key="4">
    <source>
        <dbReference type="RuleBase" id="RU003330"/>
    </source>
</evidence>
<name>A0A9Y4NIN6_9TELE</name>
<keyword evidence="3 4" id="KW-0418">Kinase</keyword>
<dbReference type="RefSeq" id="XP_008297959.1">
    <property type="nucleotide sequence ID" value="XM_008299737.1"/>
</dbReference>
<dbReference type="GO" id="GO:0006139">
    <property type="term" value="P:nucleobase-containing compound metabolic process"/>
    <property type="evidence" value="ECO:0007669"/>
    <property type="project" value="InterPro"/>
</dbReference>
<keyword evidence="2" id="KW-0547">Nucleotide-binding</keyword>
<protein>
    <submittedName>
        <fullName evidence="6">Adenylate kinase isoenzyme 5-like</fullName>
    </submittedName>
</protein>
<comment type="similarity">
    <text evidence="4">Belongs to the adenylate kinase family.</text>
</comment>
<dbReference type="InterPro" id="IPR033690">
    <property type="entry name" value="Adenylat_kinase_CS"/>
</dbReference>
<evidence type="ECO:0000313" key="5">
    <source>
        <dbReference type="Proteomes" id="UP000694891"/>
    </source>
</evidence>
<dbReference type="InterPro" id="IPR027417">
    <property type="entry name" value="P-loop_NTPase"/>
</dbReference>
<dbReference type="PRINTS" id="PR00094">
    <property type="entry name" value="ADENYLTKNASE"/>
</dbReference>